<organism evidence="2 3">
    <name type="scientific">Mycena metata</name>
    <dbReference type="NCBI Taxonomy" id="1033252"/>
    <lineage>
        <taxon>Eukaryota</taxon>
        <taxon>Fungi</taxon>
        <taxon>Dikarya</taxon>
        <taxon>Basidiomycota</taxon>
        <taxon>Agaricomycotina</taxon>
        <taxon>Agaricomycetes</taxon>
        <taxon>Agaricomycetidae</taxon>
        <taxon>Agaricales</taxon>
        <taxon>Marasmiineae</taxon>
        <taxon>Mycenaceae</taxon>
        <taxon>Mycena</taxon>
    </lineage>
</organism>
<dbReference type="AlphaFoldDB" id="A0AAD7N081"/>
<dbReference type="EMBL" id="JARKIB010000104">
    <property type="protein sequence ID" value="KAJ7740127.1"/>
    <property type="molecule type" value="Genomic_DNA"/>
</dbReference>
<protein>
    <submittedName>
        <fullName evidence="2">Uncharacterized protein</fullName>
    </submittedName>
</protein>
<name>A0AAD7N081_9AGAR</name>
<evidence type="ECO:0000313" key="3">
    <source>
        <dbReference type="Proteomes" id="UP001215598"/>
    </source>
</evidence>
<evidence type="ECO:0000313" key="2">
    <source>
        <dbReference type="EMBL" id="KAJ7740127.1"/>
    </source>
</evidence>
<reference evidence="2" key="1">
    <citation type="submission" date="2023-03" db="EMBL/GenBank/DDBJ databases">
        <title>Massive genome expansion in bonnet fungi (Mycena s.s.) driven by repeated elements and novel gene families across ecological guilds.</title>
        <authorList>
            <consortium name="Lawrence Berkeley National Laboratory"/>
            <person name="Harder C.B."/>
            <person name="Miyauchi S."/>
            <person name="Viragh M."/>
            <person name="Kuo A."/>
            <person name="Thoen E."/>
            <person name="Andreopoulos B."/>
            <person name="Lu D."/>
            <person name="Skrede I."/>
            <person name="Drula E."/>
            <person name="Henrissat B."/>
            <person name="Morin E."/>
            <person name="Kohler A."/>
            <person name="Barry K."/>
            <person name="LaButti K."/>
            <person name="Morin E."/>
            <person name="Salamov A."/>
            <person name="Lipzen A."/>
            <person name="Mereny Z."/>
            <person name="Hegedus B."/>
            <person name="Baldrian P."/>
            <person name="Stursova M."/>
            <person name="Weitz H."/>
            <person name="Taylor A."/>
            <person name="Grigoriev I.V."/>
            <person name="Nagy L.G."/>
            <person name="Martin F."/>
            <person name="Kauserud H."/>
        </authorList>
    </citation>
    <scope>NUCLEOTIDE SEQUENCE</scope>
    <source>
        <strain evidence="2">CBHHK182m</strain>
    </source>
</reference>
<accession>A0AAD7N081</accession>
<feature type="compositionally biased region" description="Basic and acidic residues" evidence="1">
    <location>
        <begin position="269"/>
        <end position="280"/>
    </location>
</feature>
<dbReference type="Proteomes" id="UP001215598">
    <property type="component" value="Unassembled WGS sequence"/>
</dbReference>
<keyword evidence="3" id="KW-1185">Reference proteome</keyword>
<proteinExistence type="predicted"/>
<evidence type="ECO:0000256" key="1">
    <source>
        <dbReference type="SAM" id="MobiDB-lite"/>
    </source>
</evidence>
<comment type="caution">
    <text evidence="2">The sequence shown here is derived from an EMBL/GenBank/DDBJ whole genome shotgun (WGS) entry which is preliminary data.</text>
</comment>
<feature type="region of interest" description="Disordered" evidence="1">
    <location>
        <begin position="261"/>
        <end position="280"/>
    </location>
</feature>
<sequence length="382" mass="42062">MVWNAKFLDMAWQSQCHLINYPTALEEKGCIIGADFKPKAISSRTYKEFMPTLMEVLKSEASAMGGGTPHASQNLVLRIVGWDSADLELDLEDQAELPLVTNDEGEVLFRVSHSTAYNRALADTIKAEQKEEKKRKCSAKPPPHSAAALVCQRLANQALVQQRLANPVPVRVAMTTRIPVRVAMTTRIPVRVAATTRVPVRTRITATTAPAPATATTPATTFGATCALIHATVALVRRVIVSSRAVVTTHDLALQQRIAPQVPQAAKHTHPDAAEADDRGGKHLREESVGMAANPYKLQFLVKKTEEEYKAKPEGGRWWSSLIFYATDFAVVEHQSEADLCTFMQNPEDSTNWLRIPQGMTPILATEADEGRYERAKDTMAL</sequence>
<gene>
    <name evidence="2" type="ORF">B0H16DRAFT_1729155</name>
</gene>